<reference evidence="1" key="1">
    <citation type="submission" date="2022-08" db="EMBL/GenBank/DDBJ databases">
        <authorList>
            <person name="Marques A."/>
        </authorList>
    </citation>
    <scope>NUCLEOTIDE SEQUENCE</scope>
    <source>
        <strain evidence="1">RhyPub2mFocal</strain>
        <tissue evidence="1">Leaves</tissue>
    </source>
</reference>
<proteinExistence type="predicted"/>
<protein>
    <submittedName>
        <fullName evidence="1">Pyrophosphate--fructose 6-phosphate 1-phosphotransferase subunit alpha</fullName>
    </submittedName>
</protein>
<name>A0AAV8HZV7_9POAL</name>
<comment type="caution">
    <text evidence="1">The sequence shown here is derived from an EMBL/GenBank/DDBJ whole genome shotgun (WGS) entry which is preliminary data.</text>
</comment>
<dbReference type="EMBL" id="JAMFTS010000001">
    <property type="protein sequence ID" value="KAJ4821178.1"/>
    <property type="molecule type" value="Genomic_DNA"/>
</dbReference>
<evidence type="ECO:0000313" key="1">
    <source>
        <dbReference type="EMBL" id="KAJ4821178.1"/>
    </source>
</evidence>
<accession>A0AAV8HZV7</accession>
<organism evidence="1 2">
    <name type="scientific">Rhynchospora pubera</name>
    <dbReference type="NCBI Taxonomy" id="906938"/>
    <lineage>
        <taxon>Eukaryota</taxon>
        <taxon>Viridiplantae</taxon>
        <taxon>Streptophyta</taxon>
        <taxon>Embryophyta</taxon>
        <taxon>Tracheophyta</taxon>
        <taxon>Spermatophyta</taxon>
        <taxon>Magnoliopsida</taxon>
        <taxon>Liliopsida</taxon>
        <taxon>Poales</taxon>
        <taxon>Cyperaceae</taxon>
        <taxon>Cyperoideae</taxon>
        <taxon>Rhynchosporeae</taxon>
        <taxon>Rhynchospora</taxon>
    </lineage>
</organism>
<dbReference type="Gene3D" id="1.10.10.480">
    <property type="entry name" value="Phosphofructokinase, domain 3"/>
    <property type="match status" value="1"/>
</dbReference>
<dbReference type="GO" id="GO:0003872">
    <property type="term" value="F:6-phosphofructokinase activity"/>
    <property type="evidence" value="ECO:0007669"/>
    <property type="project" value="InterPro"/>
</dbReference>
<dbReference type="InterPro" id="IPR035966">
    <property type="entry name" value="PKF_sf"/>
</dbReference>
<dbReference type="AlphaFoldDB" id="A0AAV8HZV7"/>
<sequence length="425" mass="47995">MDIKKFCKAEMQKPSLGFQLNIFSKGPFDICTVSMETSPERVGIIVLHAPYPSWKNVVEGIHRATSSWKGLELMIIVSGLESGFNIVCNNDSSFLKSKCKELNLDAIILLGGASNDVIMTSMFRMFDNIKVVWMHNIPKVEKVGMSKAIVDVKEYLFYTHLIKDMCYTALKSDEFSFFLEKQMLEEDSHMDLRFAIEVAPGTVLEVDEVLKKRWNIDDAAHKVCDLIKEHQLRGTEDKLVVFPPGFLKTVPEIYGLLQQVEVLYRSGVKKEKIVSLLSKESCVLLIGGFASIYEKRGPEENNGATKKFERMLRFKVDSISNKEKGYVTSLYASEFRFGSPSFSHAIGSIGARFLKYNMGDQTLLSIAPAKEWRCGGSPFLQNEGEKEMKSMVDRKGDLLKIGKNSITGKEVRDKLWSLLLTFGLL</sequence>
<dbReference type="Proteomes" id="UP001140206">
    <property type="component" value="Chromosome 1"/>
</dbReference>
<gene>
    <name evidence="1" type="ORF">LUZ62_033744</name>
</gene>
<evidence type="ECO:0000313" key="2">
    <source>
        <dbReference type="Proteomes" id="UP001140206"/>
    </source>
</evidence>
<dbReference type="Gene3D" id="3.40.50.460">
    <property type="entry name" value="Phosphofructokinase domain"/>
    <property type="match status" value="1"/>
</dbReference>
<keyword evidence="2" id="KW-1185">Reference proteome</keyword>
<dbReference type="Gene3D" id="3.40.50.450">
    <property type="match status" value="1"/>
</dbReference>